<accession>A0A2T1LYS7</accession>
<organism evidence="2 3">
    <name type="scientific">Aphanothece hegewaldii CCALA 016</name>
    <dbReference type="NCBI Taxonomy" id="2107694"/>
    <lineage>
        <taxon>Bacteria</taxon>
        <taxon>Bacillati</taxon>
        <taxon>Cyanobacteriota</taxon>
        <taxon>Cyanophyceae</taxon>
        <taxon>Oscillatoriophycideae</taxon>
        <taxon>Chroococcales</taxon>
        <taxon>Aphanothecaceae</taxon>
        <taxon>Aphanothece</taxon>
    </lineage>
</organism>
<protein>
    <recommendedName>
        <fullName evidence="4">DUF5331 domain-containing protein</fullName>
    </recommendedName>
</protein>
<reference evidence="2 3" key="2">
    <citation type="submission" date="2018-03" db="EMBL/GenBank/DDBJ databases">
        <authorList>
            <person name="Keele B.F."/>
        </authorList>
    </citation>
    <scope>NUCLEOTIDE SEQUENCE [LARGE SCALE GENOMIC DNA]</scope>
    <source>
        <strain evidence="2 3">CCALA 016</strain>
    </source>
</reference>
<evidence type="ECO:0008006" key="4">
    <source>
        <dbReference type="Google" id="ProtNLM"/>
    </source>
</evidence>
<dbReference type="InterPro" id="IPR020346">
    <property type="entry name" value="Uncharacterised_15.3kDa"/>
</dbReference>
<comment type="caution">
    <text evidence="2">The sequence shown here is derived from an EMBL/GenBank/DDBJ whole genome shotgun (WGS) entry which is preliminary data.</text>
</comment>
<evidence type="ECO:0000313" key="3">
    <source>
        <dbReference type="Proteomes" id="UP000239001"/>
    </source>
</evidence>
<dbReference type="OrthoDB" id="512100at2"/>
<dbReference type="EMBL" id="PXOH01000008">
    <property type="protein sequence ID" value="PSF37545.1"/>
    <property type="molecule type" value="Genomic_DNA"/>
</dbReference>
<name>A0A2T1LYS7_9CHRO</name>
<dbReference type="Proteomes" id="UP000239001">
    <property type="component" value="Unassembled WGS sequence"/>
</dbReference>
<evidence type="ECO:0000256" key="1">
    <source>
        <dbReference type="SAM" id="MobiDB-lite"/>
    </source>
</evidence>
<proteinExistence type="predicted"/>
<dbReference type="AlphaFoldDB" id="A0A2T1LYS7"/>
<gene>
    <name evidence="2" type="ORF">C7H19_10290</name>
</gene>
<sequence length="107" mass="12434">MSLKDKWLEFYETNRSWLKILMEEGGYYTSLDNKETCPDSMLILGVVSALEPSLKETLVPFCKLNTDEDALVEALGLNFDPEKELTKWKAEKEKSQSDTEYLKQFRT</sequence>
<keyword evidence="3" id="KW-1185">Reference proteome</keyword>
<feature type="region of interest" description="Disordered" evidence="1">
    <location>
        <begin position="88"/>
        <end position="107"/>
    </location>
</feature>
<dbReference type="Pfam" id="PF17265">
    <property type="entry name" value="DUF5331"/>
    <property type="match status" value="1"/>
</dbReference>
<reference evidence="2 3" key="1">
    <citation type="submission" date="2018-03" db="EMBL/GenBank/DDBJ databases">
        <title>The ancient ancestry and fast evolution of plastids.</title>
        <authorList>
            <person name="Moore K.R."/>
            <person name="Magnabosco C."/>
            <person name="Momper L."/>
            <person name="Gold D.A."/>
            <person name="Bosak T."/>
            <person name="Fournier G.P."/>
        </authorList>
    </citation>
    <scope>NUCLEOTIDE SEQUENCE [LARGE SCALE GENOMIC DNA]</scope>
    <source>
        <strain evidence="2 3">CCALA 016</strain>
    </source>
</reference>
<evidence type="ECO:0000313" key="2">
    <source>
        <dbReference type="EMBL" id="PSF37545.1"/>
    </source>
</evidence>
<dbReference type="RefSeq" id="WP_106456786.1">
    <property type="nucleotide sequence ID" value="NZ_PXOH01000008.1"/>
</dbReference>